<evidence type="ECO:0000259" key="7">
    <source>
        <dbReference type="Pfam" id="PF06560"/>
    </source>
</evidence>
<comment type="similarity">
    <text evidence="2">Belongs to the archaeal-type GPI family.</text>
</comment>
<dbReference type="InterPro" id="IPR014710">
    <property type="entry name" value="RmlC-like_jellyroll"/>
</dbReference>
<dbReference type="GO" id="GO:0006094">
    <property type="term" value="P:gluconeogenesis"/>
    <property type="evidence" value="ECO:0007669"/>
    <property type="project" value="UniProtKB-KW"/>
</dbReference>
<comment type="catalytic activity">
    <reaction evidence="6">
        <text>alpha-D-glucose 6-phosphate = beta-D-fructose 6-phosphate</text>
        <dbReference type="Rhea" id="RHEA:11816"/>
        <dbReference type="ChEBI" id="CHEBI:57634"/>
        <dbReference type="ChEBI" id="CHEBI:58225"/>
        <dbReference type="EC" id="5.3.1.9"/>
    </reaction>
</comment>
<dbReference type="RefSeq" id="WP_183326515.1">
    <property type="nucleotide sequence ID" value="NZ_JACHHK010000001.1"/>
</dbReference>
<dbReference type="InterPro" id="IPR011051">
    <property type="entry name" value="RmlC_Cupin_sf"/>
</dbReference>
<proteinExistence type="inferred from homology"/>
<evidence type="ECO:0000256" key="1">
    <source>
        <dbReference type="ARBA" id="ARBA00004926"/>
    </source>
</evidence>
<protein>
    <recommendedName>
        <fullName evidence="3">glucose-6-phosphate isomerase</fullName>
        <ecNumber evidence="3">5.3.1.9</ecNumber>
    </recommendedName>
</protein>
<dbReference type="GO" id="GO:0006096">
    <property type="term" value="P:glycolytic process"/>
    <property type="evidence" value="ECO:0007669"/>
    <property type="project" value="UniProtKB-UniPathway"/>
</dbReference>
<evidence type="ECO:0000256" key="4">
    <source>
        <dbReference type="ARBA" id="ARBA00022432"/>
    </source>
</evidence>
<dbReference type="InterPro" id="IPR010551">
    <property type="entry name" value="G6P_isomerase_prok"/>
</dbReference>
<evidence type="ECO:0000256" key="6">
    <source>
        <dbReference type="ARBA" id="ARBA00029321"/>
    </source>
</evidence>
<evidence type="ECO:0000256" key="2">
    <source>
        <dbReference type="ARBA" id="ARBA00006542"/>
    </source>
</evidence>
<dbReference type="Gene3D" id="2.60.120.10">
    <property type="entry name" value="Jelly Rolls"/>
    <property type="match status" value="1"/>
</dbReference>
<dbReference type="EMBL" id="JACHHK010000001">
    <property type="protein sequence ID" value="MBB5182093.1"/>
    <property type="molecule type" value="Genomic_DNA"/>
</dbReference>
<feature type="domain" description="Glucose-6-phosphate isomerase prokaryote" evidence="7">
    <location>
        <begin position="43"/>
        <end position="163"/>
    </location>
</feature>
<dbReference type="AlphaFoldDB" id="A0A7W8FUG9"/>
<evidence type="ECO:0000256" key="3">
    <source>
        <dbReference type="ARBA" id="ARBA00011952"/>
    </source>
</evidence>
<organism evidence="8 9">
    <name type="scientific">Catenisphaera adipataccumulans</name>
    <dbReference type="NCBI Taxonomy" id="700500"/>
    <lineage>
        <taxon>Bacteria</taxon>
        <taxon>Bacillati</taxon>
        <taxon>Bacillota</taxon>
        <taxon>Erysipelotrichia</taxon>
        <taxon>Erysipelotrichales</taxon>
        <taxon>Erysipelotrichaceae</taxon>
        <taxon>Catenisphaera</taxon>
    </lineage>
</organism>
<accession>A0A7W8FUG9</accession>
<name>A0A7W8FUG9_9FIRM</name>
<dbReference type="SUPFAM" id="SSF51182">
    <property type="entry name" value="RmlC-like cupins"/>
    <property type="match status" value="1"/>
</dbReference>
<comment type="pathway">
    <text evidence="1">Carbohydrate degradation; glycolysis; D-glyceraldehyde 3-phosphate and glycerone phosphate from D-glucose: step 2/4.</text>
</comment>
<dbReference type="EC" id="5.3.1.9" evidence="3"/>
<comment type="caution">
    <text evidence="8">The sequence shown here is derived from an EMBL/GenBank/DDBJ whole genome shotgun (WGS) entry which is preliminary data.</text>
</comment>
<keyword evidence="5" id="KW-0324">Glycolysis</keyword>
<dbReference type="GO" id="GO:0005737">
    <property type="term" value="C:cytoplasm"/>
    <property type="evidence" value="ECO:0007669"/>
    <property type="project" value="InterPro"/>
</dbReference>
<sequence length="186" mass="21316">MEVKNSELTFDWLSVPKGAHVIKSVKTYAQAKDFYLNEDRTIVDQTCMYEVYMVPAKPGSGHLNCGITILYPLLVAGECNMTRGHFHQDLNCEEYYRCQSGQGLLMLMDEKGTCWCERMQSGSLHHIDGHWAHRVINTGSEPLRFEAYWPSDSGHDYDRVKKHPFPVRVFKEHDIISFKSVTGGVQ</sequence>
<gene>
    <name evidence="8" type="ORF">HNQ47_000096</name>
</gene>
<dbReference type="UniPathway" id="UPA00109">
    <property type="reaction ID" value="UER00181"/>
</dbReference>
<keyword evidence="4" id="KW-0312">Gluconeogenesis</keyword>
<dbReference type="CDD" id="cd02218">
    <property type="entry name" value="cupin_PGI"/>
    <property type="match status" value="1"/>
</dbReference>
<evidence type="ECO:0000313" key="9">
    <source>
        <dbReference type="Proteomes" id="UP000539953"/>
    </source>
</evidence>
<dbReference type="Proteomes" id="UP000539953">
    <property type="component" value="Unassembled WGS sequence"/>
</dbReference>
<evidence type="ECO:0000256" key="5">
    <source>
        <dbReference type="ARBA" id="ARBA00023152"/>
    </source>
</evidence>
<keyword evidence="9" id="KW-1185">Reference proteome</keyword>
<reference evidence="8 9" key="1">
    <citation type="submission" date="2020-08" db="EMBL/GenBank/DDBJ databases">
        <title>Genomic Encyclopedia of Type Strains, Phase IV (KMG-IV): sequencing the most valuable type-strain genomes for metagenomic binning, comparative biology and taxonomic classification.</title>
        <authorList>
            <person name="Goeker M."/>
        </authorList>
    </citation>
    <scope>NUCLEOTIDE SEQUENCE [LARGE SCALE GENOMIC DNA]</scope>
    <source>
        <strain evidence="8 9">DSM 25799</strain>
    </source>
</reference>
<keyword evidence="8" id="KW-0413">Isomerase</keyword>
<evidence type="ECO:0000313" key="8">
    <source>
        <dbReference type="EMBL" id="MBB5182093.1"/>
    </source>
</evidence>
<dbReference type="GO" id="GO:0004347">
    <property type="term" value="F:glucose-6-phosphate isomerase activity"/>
    <property type="evidence" value="ECO:0007669"/>
    <property type="project" value="UniProtKB-EC"/>
</dbReference>
<dbReference type="Pfam" id="PF06560">
    <property type="entry name" value="GPI"/>
    <property type="match status" value="1"/>
</dbReference>